<dbReference type="EnsemblPlants" id="OBART07G11130.4">
    <property type="protein sequence ID" value="OBART07G11130.4"/>
    <property type="gene ID" value="OBART07G11130"/>
</dbReference>
<evidence type="ECO:0000256" key="2">
    <source>
        <dbReference type="ARBA" id="ARBA00022737"/>
    </source>
</evidence>
<reference evidence="4" key="2">
    <citation type="submission" date="2015-03" db="UniProtKB">
        <authorList>
            <consortium name="EnsemblPlants"/>
        </authorList>
    </citation>
    <scope>IDENTIFICATION</scope>
</reference>
<dbReference type="AlphaFoldDB" id="A0A0D3GPX0"/>
<dbReference type="Gramene" id="OBART07G11130.4">
    <property type="protein sequence ID" value="OBART07G11130.4"/>
    <property type="gene ID" value="OBART07G11130"/>
</dbReference>
<feature type="domain" description="Leucine-rich repeat-containing N-terminal plant-type" evidence="3">
    <location>
        <begin position="15"/>
        <end position="53"/>
    </location>
</feature>
<dbReference type="Pfam" id="PF08263">
    <property type="entry name" value="LRRNT_2"/>
    <property type="match status" value="1"/>
</dbReference>
<reference evidence="4" key="1">
    <citation type="journal article" date="2009" name="Rice">
        <title>De Novo Next Generation Sequencing of Plant Genomes.</title>
        <authorList>
            <person name="Rounsley S."/>
            <person name="Marri P.R."/>
            <person name="Yu Y."/>
            <person name="He R."/>
            <person name="Sisneros N."/>
            <person name="Goicoechea J.L."/>
            <person name="Lee S.J."/>
            <person name="Angelova A."/>
            <person name="Kudrna D."/>
            <person name="Luo M."/>
            <person name="Affourtit J."/>
            <person name="Desany B."/>
            <person name="Knight J."/>
            <person name="Niazi F."/>
            <person name="Egholm M."/>
            <person name="Wing R.A."/>
        </authorList>
    </citation>
    <scope>NUCLEOTIDE SEQUENCE [LARGE SCALE GENOMIC DNA]</scope>
    <source>
        <strain evidence="4">cv. IRGC 105608</strain>
    </source>
</reference>
<evidence type="ECO:0000313" key="5">
    <source>
        <dbReference type="Proteomes" id="UP000026960"/>
    </source>
</evidence>
<accession>A0A0D3GPX0</accession>
<keyword evidence="1" id="KW-0433">Leucine-rich repeat</keyword>
<dbReference type="Proteomes" id="UP000026960">
    <property type="component" value="Chromosome 7"/>
</dbReference>
<sequence length="115" mass="13054">MCTKFCSLQFHHLISDGEALLAFKKAITTSEGIFLNWCEQDVDPCNWKGVRCDSHTKRVIYLIEPLVCEYYISKCPVIVPYHRGGKRIHVGVQELTISLKILLHGLKLLLASSSH</sequence>
<dbReference type="HOGENOM" id="CLU_2112623_0_0_1"/>
<proteinExistence type="predicted"/>
<evidence type="ECO:0000259" key="3">
    <source>
        <dbReference type="Pfam" id="PF08263"/>
    </source>
</evidence>
<keyword evidence="5" id="KW-1185">Reference proteome</keyword>
<name>A0A0D3GPX0_9ORYZ</name>
<evidence type="ECO:0000313" key="4">
    <source>
        <dbReference type="EnsemblPlants" id="OBART07G11130.4"/>
    </source>
</evidence>
<protein>
    <recommendedName>
        <fullName evidence="3">Leucine-rich repeat-containing N-terminal plant-type domain-containing protein</fullName>
    </recommendedName>
</protein>
<evidence type="ECO:0000256" key="1">
    <source>
        <dbReference type="ARBA" id="ARBA00022614"/>
    </source>
</evidence>
<dbReference type="InterPro" id="IPR013210">
    <property type="entry name" value="LRR_N_plant-typ"/>
</dbReference>
<keyword evidence="2" id="KW-0677">Repeat</keyword>
<dbReference type="Gene3D" id="3.80.10.10">
    <property type="entry name" value="Ribonuclease Inhibitor"/>
    <property type="match status" value="1"/>
</dbReference>
<organism evidence="4">
    <name type="scientific">Oryza barthii</name>
    <dbReference type="NCBI Taxonomy" id="65489"/>
    <lineage>
        <taxon>Eukaryota</taxon>
        <taxon>Viridiplantae</taxon>
        <taxon>Streptophyta</taxon>
        <taxon>Embryophyta</taxon>
        <taxon>Tracheophyta</taxon>
        <taxon>Spermatophyta</taxon>
        <taxon>Magnoliopsida</taxon>
        <taxon>Liliopsida</taxon>
        <taxon>Poales</taxon>
        <taxon>Poaceae</taxon>
        <taxon>BOP clade</taxon>
        <taxon>Oryzoideae</taxon>
        <taxon>Oryzeae</taxon>
        <taxon>Oryzinae</taxon>
        <taxon>Oryza</taxon>
    </lineage>
</organism>
<dbReference type="InterPro" id="IPR032675">
    <property type="entry name" value="LRR_dom_sf"/>
</dbReference>